<dbReference type="PANTHER" id="PTHR11188:SF17">
    <property type="entry name" value="FI21816P1"/>
    <property type="match status" value="1"/>
</dbReference>
<protein>
    <recommendedName>
        <fullName evidence="1">Arrestin-like N-terminal domain-containing protein</fullName>
    </recommendedName>
</protein>
<dbReference type="InterPro" id="IPR011021">
    <property type="entry name" value="Arrestin-like_N"/>
</dbReference>
<name>A0A7S3R828_DUNTE</name>
<gene>
    <name evidence="2" type="ORF">DTER00134_LOCUS20615</name>
</gene>
<dbReference type="EMBL" id="HBIP01033776">
    <property type="protein sequence ID" value="CAE0505542.1"/>
    <property type="molecule type" value="Transcribed_RNA"/>
</dbReference>
<dbReference type="Gene3D" id="2.60.40.640">
    <property type="match status" value="1"/>
</dbReference>
<dbReference type="AlphaFoldDB" id="A0A7S3R828"/>
<sequence>MGQANSIHVQLERDSYLPGETVRGSVHVRLVECLDCNGIKLKAIGETRSKWNEHHFDGQVHIVQPFSGKELLVKGEHMLAEKGVIQPGMYSYPFEFSLPETVPASMDWDQASGYKSVLGCDGRARTSYFVQAIGMKTGTLSRDIKSEPLPFTVFNPNTVTPSGPFTVDDTQDSVVCCCFKGGSLSGSLTVATDVVEPGSKLSYSVSHALWE</sequence>
<dbReference type="SUPFAM" id="SSF81296">
    <property type="entry name" value="E set domains"/>
    <property type="match status" value="1"/>
</dbReference>
<dbReference type="GO" id="GO:0015031">
    <property type="term" value="P:protein transport"/>
    <property type="evidence" value="ECO:0007669"/>
    <property type="project" value="TreeGrafter"/>
</dbReference>
<dbReference type="Pfam" id="PF00339">
    <property type="entry name" value="Arrestin_N"/>
    <property type="match status" value="1"/>
</dbReference>
<proteinExistence type="predicted"/>
<dbReference type="PANTHER" id="PTHR11188">
    <property type="entry name" value="ARRESTIN DOMAIN CONTAINING PROTEIN"/>
    <property type="match status" value="1"/>
</dbReference>
<reference evidence="2" key="1">
    <citation type="submission" date="2021-01" db="EMBL/GenBank/DDBJ databases">
        <authorList>
            <person name="Corre E."/>
            <person name="Pelletier E."/>
            <person name="Niang G."/>
            <person name="Scheremetjew M."/>
            <person name="Finn R."/>
            <person name="Kale V."/>
            <person name="Holt S."/>
            <person name="Cochrane G."/>
            <person name="Meng A."/>
            <person name="Brown T."/>
            <person name="Cohen L."/>
        </authorList>
    </citation>
    <scope>NUCLEOTIDE SEQUENCE</scope>
    <source>
        <strain evidence="2">CCMP1320</strain>
    </source>
</reference>
<accession>A0A7S3R828</accession>
<evidence type="ECO:0000313" key="2">
    <source>
        <dbReference type="EMBL" id="CAE0505542.1"/>
    </source>
</evidence>
<dbReference type="InterPro" id="IPR014756">
    <property type="entry name" value="Ig_E-set"/>
</dbReference>
<dbReference type="GO" id="GO:0005737">
    <property type="term" value="C:cytoplasm"/>
    <property type="evidence" value="ECO:0007669"/>
    <property type="project" value="TreeGrafter"/>
</dbReference>
<organism evidence="2">
    <name type="scientific">Dunaliella tertiolecta</name>
    <name type="common">Green alga</name>
    <dbReference type="NCBI Taxonomy" id="3047"/>
    <lineage>
        <taxon>Eukaryota</taxon>
        <taxon>Viridiplantae</taxon>
        <taxon>Chlorophyta</taxon>
        <taxon>core chlorophytes</taxon>
        <taxon>Chlorophyceae</taxon>
        <taxon>CS clade</taxon>
        <taxon>Chlamydomonadales</taxon>
        <taxon>Dunaliellaceae</taxon>
        <taxon>Dunaliella</taxon>
    </lineage>
</organism>
<evidence type="ECO:0000259" key="1">
    <source>
        <dbReference type="Pfam" id="PF00339"/>
    </source>
</evidence>
<dbReference type="InterPro" id="IPR014752">
    <property type="entry name" value="Arrestin-like_C"/>
</dbReference>
<feature type="domain" description="Arrestin-like N-terminal" evidence="1">
    <location>
        <begin position="12"/>
        <end position="112"/>
    </location>
</feature>
<dbReference type="InterPro" id="IPR050357">
    <property type="entry name" value="Arrestin_domain-protein"/>
</dbReference>